<keyword evidence="3" id="KW-1185">Reference proteome</keyword>
<sequence>MKSAMTNNVKIITIDEKKIIKQTIILTILLSILFTGINYYLHRDLSFSILRFIFGAAIYLIVSLALVIANEVLNIFIYRYRCKVARESISLSINLEKGLIYTKTTEKIKNGQYQSVFLTSFSFTGVLPLAFGFAVGSYPLLLASASFIAGGLANFKGINKLRKFPDECLVQDIPENFSVIVYLDNEEKPS</sequence>
<gene>
    <name evidence="2" type="ORF">BJ095_10313</name>
</gene>
<evidence type="ECO:0000313" key="3">
    <source>
        <dbReference type="Proteomes" id="UP000247416"/>
    </source>
</evidence>
<dbReference type="Proteomes" id="UP000247416">
    <property type="component" value="Unassembled WGS sequence"/>
</dbReference>
<dbReference type="AlphaFoldDB" id="A0A318TSM5"/>
<proteinExistence type="predicted"/>
<organism evidence="2 3">
    <name type="scientific">Ureibacillus chungkukjangi</name>
    <dbReference type="NCBI Taxonomy" id="1202712"/>
    <lineage>
        <taxon>Bacteria</taxon>
        <taxon>Bacillati</taxon>
        <taxon>Bacillota</taxon>
        <taxon>Bacilli</taxon>
        <taxon>Bacillales</taxon>
        <taxon>Caryophanaceae</taxon>
        <taxon>Ureibacillus</taxon>
    </lineage>
</organism>
<evidence type="ECO:0000256" key="1">
    <source>
        <dbReference type="SAM" id="Phobius"/>
    </source>
</evidence>
<protein>
    <submittedName>
        <fullName evidence="2">Putative zincin peptidase</fullName>
    </submittedName>
</protein>
<feature type="transmembrane region" description="Helical" evidence="1">
    <location>
        <begin position="113"/>
        <end position="131"/>
    </location>
</feature>
<name>A0A318TSM5_9BACL</name>
<keyword evidence="1" id="KW-0812">Transmembrane</keyword>
<feature type="transmembrane region" description="Helical" evidence="1">
    <location>
        <begin position="53"/>
        <end position="78"/>
    </location>
</feature>
<keyword evidence="1" id="KW-1133">Transmembrane helix</keyword>
<dbReference type="EMBL" id="QJTJ01000003">
    <property type="protein sequence ID" value="PYF07846.1"/>
    <property type="molecule type" value="Genomic_DNA"/>
</dbReference>
<accession>A0A318TSM5</accession>
<keyword evidence="1" id="KW-0472">Membrane</keyword>
<reference evidence="2 3" key="1">
    <citation type="submission" date="2018-06" db="EMBL/GenBank/DDBJ databases">
        <title>Genomic Encyclopedia of Archaeal and Bacterial Type Strains, Phase II (KMG-II): from individual species to whole genera.</title>
        <authorList>
            <person name="Goeker M."/>
        </authorList>
    </citation>
    <scope>NUCLEOTIDE SEQUENCE [LARGE SCALE GENOMIC DNA]</scope>
    <source>
        <strain evidence="2 3">KACC 16626</strain>
    </source>
</reference>
<feature type="transmembrane region" description="Helical" evidence="1">
    <location>
        <begin position="20"/>
        <end position="41"/>
    </location>
</feature>
<evidence type="ECO:0000313" key="2">
    <source>
        <dbReference type="EMBL" id="PYF07846.1"/>
    </source>
</evidence>
<dbReference type="RefSeq" id="WP_193768044.1">
    <property type="nucleotide sequence ID" value="NZ_CP085009.1"/>
</dbReference>
<comment type="caution">
    <text evidence="2">The sequence shown here is derived from an EMBL/GenBank/DDBJ whole genome shotgun (WGS) entry which is preliminary data.</text>
</comment>